<dbReference type="InParanoid" id="A0A397RNB5"/>
<dbReference type="Gene3D" id="3.30.2350.10">
    <property type="entry name" value="Pseudouridine synthase"/>
    <property type="match status" value="1"/>
</dbReference>
<organism evidence="6 7">
    <name type="scientific">Anaeroplasma bactoclasticum</name>
    <dbReference type="NCBI Taxonomy" id="2088"/>
    <lineage>
        <taxon>Bacteria</taxon>
        <taxon>Bacillati</taxon>
        <taxon>Mycoplasmatota</taxon>
        <taxon>Mollicutes</taxon>
        <taxon>Anaeroplasmatales</taxon>
        <taxon>Anaeroplasmataceae</taxon>
        <taxon>Anaeroplasma</taxon>
    </lineage>
</organism>
<evidence type="ECO:0000259" key="5">
    <source>
        <dbReference type="Pfam" id="PF00849"/>
    </source>
</evidence>
<dbReference type="GO" id="GO:0009982">
    <property type="term" value="F:pseudouridine synthase activity"/>
    <property type="evidence" value="ECO:0007669"/>
    <property type="project" value="InterPro"/>
</dbReference>
<sequence length="278" mass="32858">MKLEYISENDNIRLSEELKLHTTRKLYKSIKSLNLKVYVNGIERKTFEFINKGDVISIDYDIEKESSWPLYESSLDIYYEDMYYIIVNKRKGLLSIPTKAEPYSIYQEVLYYLKNKNEPLTISLLNRLDKETGGLMMIAKNRIAANLMQPTHKKMERFYICKTHGIWDIKEGTIDNYINKDINSNKRYIDTIGKRAISHYKVIKEDKDISYVLFHLDTGRTHQIRLHTSYMGHPILGDKLYGIDDGIEEMALLSVKIKFHHPFMDYDIEISLKENLYE</sequence>
<dbReference type="EMBL" id="QXEV01000010">
    <property type="protein sequence ID" value="RIA75830.1"/>
    <property type="molecule type" value="Genomic_DNA"/>
</dbReference>
<dbReference type="InterPro" id="IPR006145">
    <property type="entry name" value="PsdUridine_synth_RsuA/RluA"/>
</dbReference>
<proteinExistence type="inferred from homology"/>
<dbReference type="SUPFAM" id="SSF55120">
    <property type="entry name" value="Pseudouridine synthase"/>
    <property type="match status" value="1"/>
</dbReference>
<dbReference type="RefSeq" id="WP_119016270.1">
    <property type="nucleotide sequence ID" value="NZ_QXEV01000010.1"/>
</dbReference>
<feature type="domain" description="Pseudouridine synthase RsuA/RluA-like" evidence="5">
    <location>
        <begin position="83"/>
        <end position="229"/>
    </location>
</feature>
<evidence type="ECO:0000256" key="3">
    <source>
        <dbReference type="ARBA" id="ARBA00031870"/>
    </source>
</evidence>
<dbReference type="GO" id="GO:0140098">
    <property type="term" value="F:catalytic activity, acting on RNA"/>
    <property type="evidence" value="ECO:0007669"/>
    <property type="project" value="UniProtKB-ARBA"/>
</dbReference>
<evidence type="ECO:0000313" key="7">
    <source>
        <dbReference type="Proteomes" id="UP000266506"/>
    </source>
</evidence>
<dbReference type="InterPro" id="IPR020103">
    <property type="entry name" value="PsdUridine_synth_cat_dom_sf"/>
</dbReference>
<dbReference type="CDD" id="cd02869">
    <property type="entry name" value="PseudoU_synth_RluA_like"/>
    <property type="match status" value="1"/>
</dbReference>
<evidence type="ECO:0000256" key="4">
    <source>
        <dbReference type="ARBA" id="ARBA00033164"/>
    </source>
</evidence>
<dbReference type="GO" id="GO:0000455">
    <property type="term" value="P:enzyme-directed rRNA pseudouridine synthesis"/>
    <property type="evidence" value="ECO:0007669"/>
    <property type="project" value="TreeGrafter"/>
</dbReference>
<dbReference type="AlphaFoldDB" id="A0A397RNB5"/>
<dbReference type="PANTHER" id="PTHR21600">
    <property type="entry name" value="MITOCHONDRIAL RNA PSEUDOURIDINE SYNTHASE"/>
    <property type="match status" value="1"/>
</dbReference>
<dbReference type="OrthoDB" id="9807829at2"/>
<accession>A0A397RNB5</accession>
<comment type="caution">
    <text evidence="6">The sequence shown here is derived from an EMBL/GenBank/DDBJ whole genome shotgun (WGS) entry which is preliminary data.</text>
</comment>
<dbReference type="Pfam" id="PF00849">
    <property type="entry name" value="PseudoU_synth_2"/>
    <property type="match status" value="1"/>
</dbReference>
<gene>
    <name evidence="6" type="ORF">EI71_01129</name>
</gene>
<comment type="catalytic activity">
    <reaction evidence="1">
        <text>a uridine in RNA = a pseudouridine in RNA</text>
        <dbReference type="Rhea" id="RHEA:48348"/>
        <dbReference type="Rhea" id="RHEA-COMP:12068"/>
        <dbReference type="Rhea" id="RHEA-COMP:12069"/>
        <dbReference type="ChEBI" id="CHEBI:65314"/>
        <dbReference type="ChEBI" id="CHEBI:65315"/>
    </reaction>
</comment>
<dbReference type="Proteomes" id="UP000266506">
    <property type="component" value="Unassembled WGS sequence"/>
</dbReference>
<comment type="similarity">
    <text evidence="2">Belongs to the pseudouridine synthase RluA family.</text>
</comment>
<evidence type="ECO:0000256" key="1">
    <source>
        <dbReference type="ARBA" id="ARBA00000073"/>
    </source>
</evidence>
<dbReference type="InterPro" id="IPR050188">
    <property type="entry name" value="RluA_PseudoU_synthase"/>
</dbReference>
<evidence type="ECO:0000256" key="2">
    <source>
        <dbReference type="ARBA" id="ARBA00010876"/>
    </source>
</evidence>
<dbReference type="PANTHER" id="PTHR21600:SF87">
    <property type="entry name" value="RNA PSEUDOURIDYLATE SYNTHASE DOMAIN-CONTAINING PROTEIN 1"/>
    <property type="match status" value="1"/>
</dbReference>
<dbReference type="GO" id="GO:0003723">
    <property type="term" value="F:RNA binding"/>
    <property type="evidence" value="ECO:0007669"/>
    <property type="project" value="InterPro"/>
</dbReference>
<name>A0A397RNB5_9MOLU</name>
<keyword evidence="7" id="KW-1185">Reference proteome</keyword>
<evidence type="ECO:0000313" key="6">
    <source>
        <dbReference type="EMBL" id="RIA75830.1"/>
    </source>
</evidence>
<reference evidence="6 7" key="1">
    <citation type="submission" date="2018-08" db="EMBL/GenBank/DDBJ databases">
        <title>Genomic Encyclopedia of Archaeal and Bacterial Type Strains, Phase II (KMG-II): from individual species to whole genera.</title>
        <authorList>
            <person name="Goeker M."/>
        </authorList>
    </citation>
    <scope>NUCLEOTIDE SEQUENCE [LARGE SCALE GENOMIC DNA]</scope>
    <source>
        <strain evidence="6 7">ATCC 27112</strain>
    </source>
</reference>
<protein>
    <recommendedName>
        <fullName evidence="3">RNA pseudouridylate synthase</fullName>
    </recommendedName>
    <alternativeName>
        <fullName evidence="4">RNA-uridine isomerase</fullName>
    </alternativeName>
</protein>